<proteinExistence type="predicted"/>
<dbReference type="EMBL" id="CP073041">
    <property type="protein sequence ID" value="UXE60982.1"/>
    <property type="molecule type" value="Genomic_DNA"/>
</dbReference>
<accession>A0A977KW38</accession>
<feature type="compositionally biased region" description="Polar residues" evidence="1">
    <location>
        <begin position="104"/>
        <end position="120"/>
    </location>
</feature>
<protein>
    <submittedName>
        <fullName evidence="2">Uncharacterized protein</fullName>
    </submittedName>
</protein>
<dbReference type="AlphaFoldDB" id="A0A977KW38"/>
<evidence type="ECO:0000256" key="1">
    <source>
        <dbReference type="SAM" id="MobiDB-lite"/>
    </source>
</evidence>
<reference evidence="2" key="1">
    <citation type="submission" date="2021-04" db="EMBL/GenBank/DDBJ databases">
        <title>Genome sequence of Woronichinia naegeliana from Washington state freshwater lake bloom.</title>
        <authorList>
            <person name="Dreher T.W."/>
        </authorList>
    </citation>
    <scope>NUCLEOTIDE SEQUENCE</scope>
    <source>
        <strain evidence="2">WA131</strain>
    </source>
</reference>
<feature type="region of interest" description="Disordered" evidence="1">
    <location>
        <begin position="99"/>
        <end position="132"/>
    </location>
</feature>
<organism evidence="2">
    <name type="scientific">Woronichinia naegeliana WA131</name>
    <dbReference type="NCBI Taxonomy" id="2824559"/>
    <lineage>
        <taxon>Bacteria</taxon>
        <taxon>Bacillati</taxon>
        <taxon>Cyanobacteriota</taxon>
        <taxon>Cyanophyceae</taxon>
        <taxon>Synechococcales</taxon>
        <taxon>Coelosphaeriaceae</taxon>
        <taxon>Woronichinia</taxon>
    </lineage>
</organism>
<name>A0A977KW38_9CYAN</name>
<dbReference type="KEGG" id="wna:KA717_37145"/>
<gene>
    <name evidence="2" type="ORF">KA717_37145</name>
</gene>
<dbReference type="Proteomes" id="UP001065613">
    <property type="component" value="Chromosome"/>
</dbReference>
<evidence type="ECO:0000313" key="2">
    <source>
        <dbReference type="EMBL" id="UXE60982.1"/>
    </source>
</evidence>
<sequence>MSNKRSNRSKTPKFYCPYCDRRLWREGTGKHSLFFQGADEIQQQFGLTKKKASLLVGQSFVQVDRSVWLEEFFCQVDGKMWLKVSKDLDGTITTQVADQKHWKQSTNTIDPNKPNPSVSEFTYRMSRKSARI</sequence>